<dbReference type="CDD" id="cd00229">
    <property type="entry name" value="SGNH_hydrolase"/>
    <property type="match status" value="1"/>
</dbReference>
<dbReference type="SUPFAM" id="SSF52266">
    <property type="entry name" value="SGNH hydrolase"/>
    <property type="match status" value="1"/>
</dbReference>
<protein>
    <recommendedName>
        <fullName evidence="3">SGNH hydrolase-type esterase domain-containing protein</fullName>
    </recommendedName>
</protein>
<evidence type="ECO:0000313" key="2">
    <source>
        <dbReference type="Proteomes" id="UP000434209"/>
    </source>
</evidence>
<name>A0A7Z2JAS6_9BURK</name>
<dbReference type="OrthoDB" id="8457242at2"/>
<dbReference type="RefSeq" id="WP_158759723.1">
    <property type="nucleotide sequence ID" value="NZ_CP046910.1"/>
</dbReference>
<evidence type="ECO:0008006" key="3">
    <source>
        <dbReference type="Google" id="ProtNLM"/>
    </source>
</evidence>
<dbReference type="GO" id="GO:0016788">
    <property type="term" value="F:hydrolase activity, acting on ester bonds"/>
    <property type="evidence" value="ECO:0007669"/>
    <property type="project" value="UniProtKB-ARBA"/>
</dbReference>
<dbReference type="KEGG" id="pacp:FAZ97_17555"/>
<dbReference type="AlphaFoldDB" id="A0A7Z2JAS6"/>
<dbReference type="Gene3D" id="3.40.50.1110">
    <property type="entry name" value="SGNH hydrolase"/>
    <property type="match status" value="1"/>
</dbReference>
<gene>
    <name evidence="1" type="ORF">FAZ97_17555</name>
</gene>
<dbReference type="EMBL" id="CP046910">
    <property type="protein sequence ID" value="QGZ56769.1"/>
    <property type="molecule type" value="Genomic_DNA"/>
</dbReference>
<dbReference type="Proteomes" id="UP000434209">
    <property type="component" value="Chromosome 2"/>
</dbReference>
<dbReference type="InterPro" id="IPR036514">
    <property type="entry name" value="SGNH_hydro_sf"/>
</dbReference>
<proteinExistence type="predicted"/>
<accession>A0A7Z2JAS6</accession>
<reference evidence="1 2" key="1">
    <citation type="submission" date="2019-12" db="EMBL/GenBank/DDBJ databases">
        <title>Paraburkholderia acidiphila 7Q-K02 sp. nov and Paraburkholderia acidisoli DHF22 sp. nov., two strains isolated from forest soil.</title>
        <authorList>
            <person name="Gao Z."/>
            <person name="Qiu L."/>
        </authorList>
    </citation>
    <scope>NUCLEOTIDE SEQUENCE [LARGE SCALE GENOMIC DNA]</scope>
    <source>
        <strain evidence="1 2">7Q-K02</strain>
    </source>
</reference>
<keyword evidence="2" id="KW-1185">Reference proteome</keyword>
<organism evidence="1 2">
    <name type="scientific">Paraburkholderia acidiphila</name>
    <dbReference type="NCBI Taxonomy" id="2571747"/>
    <lineage>
        <taxon>Bacteria</taxon>
        <taxon>Pseudomonadati</taxon>
        <taxon>Pseudomonadota</taxon>
        <taxon>Betaproteobacteria</taxon>
        <taxon>Burkholderiales</taxon>
        <taxon>Burkholderiaceae</taxon>
        <taxon>Paraburkholderia</taxon>
    </lineage>
</organism>
<sequence length="458" mass="46757">MNGDWAFDPVASVLYGPKANNVWPTPGNSFKGTPGSTGAAGPRGLSTRQLAAGSFMQATNSQPVLSDGIITGANAIEARFVPAGGGDMQIVLSNKNGTGPVTWTASAQWPTALVPQSYTWNGESSITIQPGVENVASDPFSGGGNIYGCPPPGTEVFIRLFASCAAGVKFEYNTSTGGGMTTGTTQTDQTLSQSYNYGTGGSAQIGISGLRGAPLIASTSVAGVGDSIMRGQGDSVDGSSTFSDFGPLYYACGGFAANALPWSNCAIVGETAAQFGTIPTPRRQMYLKYADVIPMMYGTNDVGYTSGAISLANLQATLIKAWWAANGLGAKVIACTLLPRSTSTNGYIDVPGQTPVAGWGPGSVVALNNAWMRDGAPMQNGVAVAVGTVGALRAGQAGHPLAAVCNWTQDVEAGQDSGVWVVNGTPNYATPDGTHEADPMAQLMGGRLRTTINAVAAL</sequence>
<evidence type="ECO:0000313" key="1">
    <source>
        <dbReference type="EMBL" id="QGZ56769.1"/>
    </source>
</evidence>